<evidence type="ECO:0000313" key="3">
    <source>
        <dbReference type="Proteomes" id="UP000740830"/>
    </source>
</evidence>
<dbReference type="EMBL" id="JAHLDG010000024">
    <property type="protein sequence ID" value="MBU3220889.1"/>
    <property type="molecule type" value="Genomic_DNA"/>
</dbReference>
<organism evidence="2 3">
    <name type="scientific">Clostridium algidicarnis</name>
    <dbReference type="NCBI Taxonomy" id="37659"/>
    <lineage>
        <taxon>Bacteria</taxon>
        <taxon>Bacillati</taxon>
        <taxon>Bacillota</taxon>
        <taxon>Clostridia</taxon>
        <taxon>Eubacteriales</taxon>
        <taxon>Clostridiaceae</taxon>
        <taxon>Clostridium</taxon>
    </lineage>
</organism>
<feature type="domain" description="Peptidoglycan binding-like" evidence="1">
    <location>
        <begin position="9"/>
        <end position="51"/>
    </location>
</feature>
<proteinExistence type="predicted"/>
<reference evidence="2 3" key="1">
    <citation type="submission" date="2021-06" db="EMBL/GenBank/DDBJ databases">
        <title>Clostridia strains as spoilage organisms.</title>
        <authorList>
            <person name="Wambui J."/>
            <person name="Stephan R."/>
            <person name="Stevens M.J.A."/>
        </authorList>
    </citation>
    <scope>NUCLEOTIDE SEQUENCE [LARGE SCALE GENOMIC DNA]</scope>
    <source>
        <strain evidence="2 3">CM013</strain>
    </source>
</reference>
<protein>
    <submittedName>
        <fullName evidence="2">Peptidoglycan-binding protein</fullName>
    </submittedName>
</protein>
<name>A0ABS6C5X1_9CLOT</name>
<keyword evidence="3" id="KW-1185">Reference proteome</keyword>
<gene>
    <name evidence="2" type="ORF">KPL27_12460</name>
</gene>
<evidence type="ECO:0000259" key="1">
    <source>
        <dbReference type="Pfam" id="PF01471"/>
    </source>
</evidence>
<comment type="caution">
    <text evidence="2">The sequence shown here is derived from an EMBL/GenBank/DDBJ whole genome shotgun (WGS) entry which is preliminary data.</text>
</comment>
<dbReference type="Pfam" id="PF01471">
    <property type="entry name" value="PG_binding_1"/>
    <property type="match status" value="1"/>
</dbReference>
<accession>A0ABS6C5X1</accession>
<dbReference type="Proteomes" id="UP000740830">
    <property type="component" value="Unassembled WGS sequence"/>
</dbReference>
<sequence length="148" mass="16980">MTVLKEGSSGDAVKKLQEDLQKLRVFKGGCSGYYDSLTAFSVKQFQLKYNIIGEGDVAGYKTLFTLRDLLTPVEITDKLKSLMELYEKVFVKARVTEMDILPRLDIFYNLVKTKGPVDLKNLPEWRHYQFIFENEVIDNDVPGNILYG</sequence>
<dbReference type="RefSeq" id="WP_216132736.1">
    <property type="nucleotide sequence ID" value="NZ_JAHLDG010000024.1"/>
</dbReference>
<dbReference type="InterPro" id="IPR002477">
    <property type="entry name" value="Peptidoglycan-bd-like"/>
</dbReference>
<evidence type="ECO:0000313" key="2">
    <source>
        <dbReference type="EMBL" id="MBU3220889.1"/>
    </source>
</evidence>